<proteinExistence type="predicted"/>
<feature type="compositionally biased region" description="Polar residues" evidence="1">
    <location>
        <begin position="205"/>
        <end position="216"/>
    </location>
</feature>
<organism evidence="2 3">
    <name type="scientific">Hyaloscypha variabilis (strain UAMH 11265 / GT02V1 / F)</name>
    <name type="common">Meliniomyces variabilis</name>
    <dbReference type="NCBI Taxonomy" id="1149755"/>
    <lineage>
        <taxon>Eukaryota</taxon>
        <taxon>Fungi</taxon>
        <taxon>Dikarya</taxon>
        <taxon>Ascomycota</taxon>
        <taxon>Pezizomycotina</taxon>
        <taxon>Leotiomycetes</taxon>
        <taxon>Helotiales</taxon>
        <taxon>Hyaloscyphaceae</taxon>
        <taxon>Hyaloscypha</taxon>
        <taxon>Hyaloscypha variabilis</taxon>
    </lineage>
</organism>
<protein>
    <recommendedName>
        <fullName evidence="4">Pal1-domain-containing protein</fullName>
    </recommendedName>
</protein>
<keyword evidence="3" id="KW-1185">Reference proteome</keyword>
<name>A0A2J6S0E6_HYAVF</name>
<dbReference type="OrthoDB" id="4207421at2759"/>
<dbReference type="Proteomes" id="UP000235786">
    <property type="component" value="Unassembled WGS sequence"/>
</dbReference>
<evidence type="ECO:0000313" key="2">
    <source>
        <dbReference type="EMBL" id="PMD44241.1"/>
    </source>
</evidence>
<evidence type="ECO:0000256" key="1">
    <source>
        <dbReference type="SAM" id="MobiDB-lite"/>
    </source>
</evidence>
<dbReference type="EMBL" id="KZ613941">
    <property type="protein sequence ID" value="PMD44241.1"/>
    <property type="molecule type" value="Genomic_DNA"/>
</dbReference>
<feature type="compositionally biased region" description="Basic and acidic residues" evidence="1">
    <location>
        <begin position="548"/>
        <end position="565"/>
    </location>
</feature>
<feature type="region of interest" description="Disordered" evidence="1">
    <location>
        <begin position="286"/>
        <end position="311"/>
    </location>
</feature>
<feature type="compositionally biased region" description="Basic and acidic residues" evidence="1">
    <location>
        <begin position="294"/>
        <end position="311"/>
    </location>
</feature>
<feature type="region of interest" description="Disordered" evidence="1">
    <location>
        <begin position="366"/>
        <end position="410"/>
    </location>
</feature>
<feature type="region of interest" description="Disordered" evidence="1">
    <location>
        <begin position="1"/>
        <end position="31"/>
    </location>
</feature>
<sequence>MNPFSYGKKKKPLLPSFSGSKDGGSKAKDTSKDEKIVMAVETFECINTPLSSSFLDLGENDKPVQSGPAYTPFYFAKHISFCAIFRSCLMILLYGPMLTLLSATESLVETPVLAASSRGGNIHEEHTEELLDKPLPLANKNPLSRMRRNWTVADFSPYASTDKVHDDEVSSISALHKADSGEDLIPQIPQRSSKRPSQKPKPDSDSQIEALTISSPTPGPENYLPPAQYESQEQIIQRINEANEQFRRSKASQTPSSNTNSGRGARQGRGSLGKAVDKFKNVFTNHRIGSNGKSHHECNNRDSSDLHGSEDMNSMRKVDDLEKAKEIKPKYERRIHRKPVADGGKSLMSTNSNFYKVIPPTGHGYLSEDGGIEGEPTIPSLVSKKSQPGMPKQTHSVGDLDTSSSPQGQSTRVLGREAYGDNDSLTGIGVSEVFEFDPRPGFPPRSNLSHMAADDKQIGVAITTDDAAKRDGSCAQELRLPVERTKPLLTKKTFSNDEAGQSMMPTASGFLSSKDVNWAVESEKGPMPGTAASPLKFAMGKPAVGRNHQSEPTHNEDNTDELQQH</sequence>
<feature type="region of interest" description="Disordered" evidence="1">
    <location>
        <begin position="245"/>
        <end position="274"/>
    </location>
</feature>
<dbReference type="AlphaFoldDB" id="A0A2J6S0E6"/>
<feature type="region of interest" description="Disordered" evidence="1">
    <location>
        <begin position="175"/>
        <end position="226"/>
    </location>
</feature>
<evidence type="ECO:0000313" key="3">
    <source>
        <dbReference type="Proteomes" id="UP000235786"/>
    </source>
</evidence>
<feature type="compositionally biased region" description="Polar residues" evidence="1">
    <location>
        <begin position="251"/>
        <end position="262"/>
    </location>
</feature>
<gene>
    <name evidence="2" type="ORF">L207DRAFT_525590</name>
</gene>
<reference evidence="2 3" key="1">
    <citation type="submission" date="2016-04" db="EMBL/GenBank/DDBJ databases">
        <title>A degradative enzymes factory behind the ericoid mycorrhizal symbiosis.</title>
        <authorList>
            <consortium name="DOE Joint Genome Institute"/>
            <person name="Martino E."/>
            <person name="Morin E."/>
            <person name="Grelet G."/>
            <person name="Kuo A."/>
            <person name="Kohler A."/>
            <person name="Daghino S."/>
            <person name="Barry K."/>
            <person name="Choi C."/>
            <person name="Cichocki N."/>
            <person name="Clum A."/>
            <person name="Copeland A."/>
            <person name="Hainaut M."/>
            <person name="Haridas S."/>
            <person name="Labutti K."/>
            <person name="Lindquist E."/>
            <person name="Lipzen A."/>
            <person name="Khouja H.-R."/>
            <person name="Murat C."/>
            <person name="Ohm R."/>
            <person name="Olson A."/>
            <person name="Spatafora J."/>
            <person name="Veneault-Fourrey C."/>
            <person name="Henrissat B."/>
            <person name="Grigoriev I."/>
            <person name="Martin F."/>
            <person name="Perotto S."/>
        </authorList>
    </citation>
    <scope>NUCLEOTIDE SEQUENCE [LARGE SCALE GENOMIC DNA]</scope>
    <source>
        <strain evidence="2 3">F</strain>
    </source>
</reference>
<evidence type="ECO:0008006" key="4">
    <source>
        <dbReference type="Google" id="ProtNLM"/>
    </source>
</evidence>
<accession>A0A2J6S0E6</accession>
<feature type="region of interest" description="Disordered" evidence="1">
    <location>
        <begin position="521"/>
        <end position="565"/>
    </location>
</feature>
<feature type="compositionally biased region" description="Polar residues" evidence="1">
    <location>
        <begin position="393"/>
        <end position="410"/>
    </location>
</feature>